<evidence type="ECO:0000313" key="2">
    <source>
        <dbReference type="EMBL" id="KAK0576371.1"/>
    </source>
</evidence>
<feature type="compositionally biased region" description="Polar residues" evidence="1">
    <location>
        <begin position="1"/>
        <end position="11"/>
    </location>
</feature>
<sequence length="157" mass="17617">MESLDNVSQTFPSTPSPTLPPSLIQSGLEESPQVTKHSNSNSNILSESSHIENTGYQLPPRTTRGVHRQKYDPDPNAKVKYPIANHVSLHRLSPSCASFARFSSSDHSPLMTCRVPTRASDFYRMDYSADQNPWRDSLSLRLLFSRFTLCPLFGEGF</sequence>
<gene>
    <name evidence="2" type="ORF">LWI29_016330</name>
</gene>
<keyword evidence="3" id="KW-1185">Reference proteome</keyword>
<accession>A0AA39VDN4</accession>
<dbReference type="Proteomes" id="UP001168877">
    <property type="component" value="Unassembled WGS sequence"/>
</dbReference>
<reference evidence="2" key="2">
    <citation type="submission" date="2023-06" db="EMBL/GenBank/DDBJ databases">
        <authorList>
            <person name="Swenson N.G."/>
            <person name="Wegrzyn J.L."/>
            <person name="Mcevoy S.L."/>
        </authorList>
    </citation>
    <scope>NUCLEOTIDE SEQUENCE</scope>
    <source>
        <strain evidence="2">NS2018</strain>
        <tissue evidence="2">Leaf</tissue>
    </source>
</reference>
<evidence type="ECO:0000256" key="1">
    <source>
        <dbReference type="SAM" id="MobiDB-lite"/>
    </source>
</evidence>
<comment type="caution">
    <text evidence="2">The sequence shown here is derived from an EMBL/GenBank/DDBJ whole genome shotgun (WGS) entry which is preliminary data.</text>
</comment>
<proteinExistence type="predicted"/>
<organism evidence="2 3">
    <name type="scientific">Acer saccharum</name>
    <name type="common">Sugar maple</name>
    <dbReference type="NCBI Taxonomy" id="4024"/>
    <lineage>
        <taxon>Eukaryota</taxon>
        <taxon>Viridiplantae</taxon>
        <taxon>Streptophyta</taxon>
        <taxon>Embryophyta</taxon>
        <taxon>Tracheophyta</taxon>
        <taxon>Spermatophyta</taxon>
        <taxon>Magnoliopsida</taxon>
        <taxon>eudicotyledons</taxon>
        <taxon>Gunneridae</taxon>
        <taxon>Pentapetalae</taxon>
        <taxon>rosids</taxon>
        <taxon>malvids</taxon>
        <taxon>Sapindales</taxon>
        <taxon>Sapindaceae</taxon>
        <taxon>Hippocastanoideae</taxon>
        <taxon>Acereae</taxon>
        <taxon>Acer</taxon>
    </lineage>
</organism>
<evidence type="ECO:0000313" key="3">
    <source>
        <dbReference type="Proteomes" id="UP001168877"/>
    </source>
</evidence>
<dbReference type="AlphaFoldDB" id="A0AA39VDN4"/>
<feature type="region of interest" description="Disordered" evidence="1">
    <location>
        <begin position="1"/>
        <end position="77"/>
    </location>
</feature>
<name>A0AA39VDN4_ACESA</name>
<reference evidence="2" key="1">
    <citation type="journal article" date="2022" name="Plant J.">
        <title>Strategies of tolerance reflected in two North American maple genomes.</title>
        <authorList>
            <person name="McEvoy S.L."/>
            <person name="Sezen U.U."/>
            <person name="Trouern-Trend A."/>
            <person name="McMahon S.M."/>
            <person name="Schaberg P.G."/>
            <person name="Yang J."/>
            <person name="Wegrzyn J.L."/>
            <person name="Swenson N.G."/>
        </authorList>
    </citation>
    <scope>NUCLEOTIDE SEQUENCE</scope>
    <source>
        <strain evidence="2">NS2018</strain>
    </source>
</reference>
<dbReference type="EMBL" id="JAUESC010000386">
    <property type="protein sequence ID" value="KAK0576371.1"/>
    <property type="molecule type" value="Genomic_DNA"/>
</dbReference>
<protein>
    <submittedName>
        <fullName evidence="2">Uncharacterized protein</fullName>
    </submittedName>
</protein>
<feature type="compositionally biased region" description="Low complexity" evidence="1">
    <location>
        <begin position="37"/>
        <end position="53"/>
    </location>
</feature>